<evidence type="ECO:0000313" key="3">
    <source>
        <dbReference type="Proteomes" id="UP000001194"/>
    </source>
</evidence>
<dbReference type="GeneID" id="6083362"/>
<dbReference type="RefSeq" id="XP_001887685.1">
    <property type="nucleotide sequence ID" value="XM_001887650.1"/>
</dbReference>
<feature type="region of interest" description="Disordered" evidence="1">
    <location>
        <begin position="1"/>
        <end position="23"/>
    </location>
</feature>
<organism evidence="3">
    <name type="scientific">Laccaria bicolor (strain S238N-H82 / ATCC MYA-4686)</name>
    <name type="common">Bicoloured deceiver</name>
    <name type="synonym">Laccaria laccata var. bicolor</name>
    <dbReference type="NCBI Taxonomy" id="486041"/>
    <lineage>
        <taxon>Eukaryota</taxon>
        <taxon>Fungi</taxon>
        <taxon>Dikarya</taxon>
        <taxon>Basidiomycota</taxon>
        <taxon>Agaricomycotina</taxon>
        <taxon>Agaricomycetes</taxon>
        <taxon>Agaricomycetidae</taxon>
        <taxon>Agaricales</taxon>
        <taxon>Agaricineae</taxon>
        <taxon>Hydnangiaceae</taxon>
        <taxon>Laccaria</taxon>
    </lineage>
</organism>
<gene>
    <name evidence="2" type="ORF">LACBIDRAFT_333099</name>
</gene>
<accession>B0DUV4</accession>
<sequence>MTTTLTAAVHGANPPARHNKNGSRHLRLDANGFGLWAWRRRWWNSSYERGEGSADVFECLGRVKYESKWGFKSLTSSVPARSPTWKTNRSHHALDICWCRTESAVQQDVLAENTTTLVIWSVPFSPPRLSPFHNFTLPRYHLLDYVYTAFRHPHMEIPTEPKTIWFVPFFPACPLLMTLPYPGTSTTSTPSSAMLIWRLPLPSSLCPDSELIRIRWRWRQSHRRFRRAYIFDIWAERAFKFWITGVSTAGIPDRKEEAKFLEDNWGASTVDIGTI</sequence>
<proteinExistence type="predicted"/>
<protein>
    <submittedName>
        <fullName evidence="2">Predicted protein</fullName>
    </submittedName>
</protein>
<evidence type="ECO:0000256" key="1">
    <source>
        <dbReference type="SAM" id="MobiDB-lite"/>
    </source>
</evidence>
<dbReference type="KEGG" id="lbc:LACBIDRAFT_333099"/>
<keyword evidence="3" id="KW-1185">Reference proteome</keyword>
<dbReference type="EMBL" id="DS547137">
    <property type="protein sequence ID" value="EDR01609.1"/>
    <property type="molecule type" value="Genomic_DNA"/>
</dbReference>
<dbReference type="HOGENOM" id="CLU_1012178_0_0_1"/>
<dbReference type="InParanoid" id="B0DUV4"/>
<dbReference type="AlphaFoldDB" id="B0DUV4"/>
<evidence type="ECO:0000313" key="2">
    <source>
        <dbReference type="EMBL" id="EDR01609.1"/>
    </source>
</evidence>
<name>B0DUV4_LACBS</name>
<dbReference type="OrthoDB" id="2883614at2759"/>
<reference evidence="2 3" key="1">
    <citation type="journal article" date="2008" name="Nature">
        <title>The genome of Laccaria bicolor provides insights into mycorrhizal symbiosis.</title>
        <authorList>
            <person name="Martin F."/>
            <person name="Aerts A."/>
            <person name="Ahren D."/>
            <person name="Brun A."/>
            <person name="Danchin E.G.J."/>
            <person name="Duchaussoy F."/>
            <person name="Gibon J."/>
            <person name="Kohler A."/>
            <person name="Lindquist E."/>
            <person name="Pereda V."/>
            <person name="Salamov A."/>
            <person name="Shapiro H.J."/>
            <person name="Wuyts J."/>
            <person name="Blaudez D."/>
            <person name="Buee M."/>
            <person name="Brokstein P."/>
            <person name="Canbaeck B."/>
            <person name="Cohen D."/>
            <person name="Courty P.E."/>
            <person name="Coutinho P.M."/>
            <person name="Delaruelle C."/>
            <person name="Detter J.C."/>
            <person name="Deveau A."/>
            <person name="DiFazio S."/>
            <person name="Duplessis S."/>
            <person name="Fraissinet-Tachet L."/>
            <person name="Lucic E."/>
            <person name="Frey-Klett P."/>
            <person name="Fourrey C."/>
            <person name="Feussner I."/>
            <person name="Gay G."/>
            <person name="Grimwood J."/>
            <person name="Hoegger P.J."/>
            <person name="Jain P."/>
            <person name="Kilaru S."/>
            <person name="Labbe J."/>
            <person name="Lin Y.C."/>
            <person name="Legue V."/>
            <person name="Le Tacon F."/>
            <person name="Marmeisse R."/>
            <person name="Melayah D."/>
            <person name="Montanini B."/>
            <person name="Muratet M."/>
            <person name="Nehls U."/>
            <person name="Niculita-Hirzel H."/>
            <person name="Oudot-Le Secq M.P."/>
            <person name="Peter M."/>
            <person name="Quesneville H."/>
            <person name="Rajashekar B."/>
            <person name="Reich M."/>
            <person name="Rouhier N."/>
            <person name="Schmutz J."/>
            <person name="Yin T."/>
            <person name="Chalot M."/>
            <person name="Henrissat B."/>
            <person name="Kuees U."/>
            <person name="Lucas S."/>
            <person name="Van de Peer Y."/>
            <person name="Podila G.K."/>
            <person name="Polle A."/>
            <person name="Pukkila P.J."/>
            <person name="Richardson P.M."/>
            <person name="Rouze P."/>
            <person name="Sanders I.R."/>
            <person name="Stajich J.E."/>
            <person name="Tunlid A."/>
            <person name="Tuskan G."/>
            <person name="Grigoriev I.V."/>
        </authorList>
    </citation>
    <scope>NUCLEOTIDE SEQUENCE [LARGE SCALE GENOMIC DNA]</scope>
    <source>
        <strain evidence="3">S238N-H82 / ATCC MYA-4686</strain>
    </source>
</reference>
<dbReference type="Proteomes" id="UP000001194">
    <property type="component" value="Unassembled WGS sequence"/>
</dbReference>